<reference evidence="9" key="1">
    <citation type="submission" date="2020-11" db="EMBL/GenBank/DDBJ databases">
        <authorList>
            <consortium name="DOE Joint Genome Institute"/>
            <person name="Ahrendt S."/>
            <person name="Riley R."/>
            <person name="Andreopoulos W."/>
            <person name="Labutti K."/>
            <person name="Pangilinan J."/>
            <person name="Ruiz-Duenas F.J."/>
            <person name="Barrasa J.M."/>
            <person name="Sanchez-Garcia M."/>
            <person name="Camarero S."/>
            <person name="Miyauchi S."/>
            <person name="Serrano A."/>
            <person name="Linde D."/>
            <person name="Babiker R."/>
            <person name="Drula E."/>
            <person name="Ayuso-Fernandez I."/>
            <person name="Pacheco R."/>
            <person name="Padilla G."/>
            <person name="Ferreira P."/>
            <person name="Barriuso J."/>
            <person name="Kellner H."/>
            <person name="Castanera R."/>
            <person name="Alfaro M."/>
            <person name="Ramirez L."/>
            <person name="Pisabarro A.G."/>
            <person name="Kuo A."/>
            <person name="Tritt A."/>
            <person name="Lipzen A."/>
            <person name="He G."/>
            <person name="Yan M."/>
            <person name="Ng V."/>
            <person name="Cullen D."/>
            <person name="Martin F."/>
            <person name="Rosso M.-N."/>
            <person name="Henrissat B."/>
            <person name="Hibbett D."/>
            <person name="Martinez A.T."/>
            <person name="Grigoriev I.V."/>
        </authorList>
    </citation>
    <scope>NUCLEOTIDE SEQUENCE</scope>
    <source>
        <strain evidence="9">CBS 506.95</strain>
    </source>
</reference>
<dbReference type="PANTHER" id="PTHR40012">
    <property type="entry name" value="AUTOPHAGY-RELATED PROTEIN 29"/>
    <property type="match status" value="1"/>
</dbReference>
<feature type="region of interest" description="Disordered" evidence="7">
    <location>
        <begin position="194"/>
        <end position="242"/>
    </location>
</feature>
<dbReference type="InterPro" id="IPR039362">
    <property type="entry name" value="ATG29_sf"/>
</dbReference>
<organism evidence="9 10">
    <name type="scientific">Crepidotus variabilis</name>
    <dbReference type="NCBI Taxonomy" id="179855"/>
    <lineage>
        <taxon>Eukaryota</taxon>
        <taxon>Fungi</taxon>
        <taxon>Dikarya</taxon>
        <taxon>Basidiomycota</taxon>
        <taxon>Agaricomycotina</taxon>
        <taxon>Agaricomycetes</taxon>
        <taxon>Agaricomycetidae</taxon>
        <taxon>Agaricales</taxon>
        <taxon>Agaricineae</taxon>
        <taxon>Crepidotaceae</taxon>
        <taxon>Crepidotus</taxon>
    </lineage>
</organism>
<evidence type="ECO:0000256" key="2">
    <source>
        <dbReference type="ARBA" id="ARBA00010082"/>
    </source>
</evidence>
<comment type="similarity">
    <text evidence="2">Belongs to the ATG29 family.</text>
</comment>
<dbReference type="AlphaFoldDB" id="A0A9P6JW62"/>
<feature type="region of interest" description="Disordered" evidence="7">
    <location>
        <begin position="436"/>
        <end position="479"/>
    </location>
</feature>
<accession>A0A9P6JW62</accession>
<dbReference type="GO" id="GO:0000045">
    <property type="term" value="P:autophagosome assembly"/>
    <property type="evidence" value="ECO:0007669"/>
    <property type="project" value="InterPro"/>
</dbReference>
<dbReference type="PANTHER" id="PTHR40012:SF1">
    <property type="entry name" value="AUTOPHAGY-RELATED PROTEIN 29"/>
    <property type="match status" value="1"/>
</dbReference>
<dbReference type="GO" id="GO:0000407">
    <property type="term" value="C:phagophore assembly site"/>
    <property type="evidence" value="ECO:0007669"/>
    <property type="project" value="UniProtKB-SubCell"/>
</dbReference>
<feature type="region of interest" description="Disordered" evidence="7">
    <location>
        <begin position="402"/>
        <end position="421"/>
    </location>
</feature>
<feature type="compositionally biased region" description="Polar residues" evidence="7">
    <location>
        <begin position="196"/>
        <end position="211"/>
    </location>
</feature>
<comment type="subcellular location">
    <subcellularLocation>
        <location evidence="1">Preautophagosomal structure</location>
    </subcellularLocation>
</comment>
<evidence type="ECO:0000256" key="4">
    <source>
        <dbReference type="ARBA" id="ARBA00022448"/>
    </source>
</evidence>
<keyword evidence="4" id="KW-0813">Transport</keyword>
<evidence type="ECO:0000256" key="6">
    <source>
        <dbReference type="ARBA" id="ARBA00023006"/>
    </source>
</evidence>
<feature type="compositionally biased region" description="Low complexity" evidence="7">
    <location>
        <begin position="302"/>
        <end position="355"/>
    </location>
</feature>
<sequence length="479" mass="51260">MSNKPLPVRVVVKLPYNRPENALPDPPKIDWTPEKADILWKVIELQRTRAVDSGGADWKGLAAHLEVPLPYLLYRVNARFQEEIRGLSAIQGALSPSATQPRGYDFPGSPKPNGATLPATQSGGPSLNDKPPSLATRMIYNESRLSNSRASLNGTPMGVRARLSSLTKELNSTPTPKRANVSSSILTLQAAKRPQTFVTSLQRPTSPSSNDGEVEEEMDSSDEEAIKEEEADRAAEEEEALAKKLANLQKMMTSEALGLVSTKATSQKSRARDRGRSIPISPRSVGSNSLSSRQDYRDRDALSSNASHSLSASRSASQSLSSASSPQGSIPEIPSPSSERNGGLLALKSPLSAAPTGRNFSRNRNGMVGSKSTPSSPPRFAGRGLSQQMQAQKRFGPLVDRMSEIGSSHGSEASSFSDLSDASLSASALEDAVMSNLGGSNASHLSQFTRSRMSSRTQSSVAKRNDSRSNFLDIRASPS</sequence>
<dbReference type="InterPro" id="IPR040666">
    <property type="entry name" value="Atg29_N"/>
</dbReference>
<feature type="compositionally biased region" description="Acidic residues" evidence="7">
    <location>
        <begin position="212"/>
        <end position="227"/>
    </location>
</feature>
<feature type="domain" description="Atg29 N-terminal" evidence="8">
    <location>
        <begin position="9"/>
        <end position="67"/>
    </location>
</feature>
<proteinExistence type="inferred from homology"/>
<evidence type="ECO:0000256" key="1">
    <source>
        <dbReference type="ARBA" id="ARBA00004329"/>
    </source>
</evidence>
<comment type="caution">
    <text evidence="9">The sequence shown here is derived from an EMBL/GenBank/DDBJ whole genome shotgun (WGS) entry which is preliminary data.</text>
</comment>
<evidence type="ECO:0000313" key="9">
    <source>
        <dbReference type="EMBL" id="KAF9534619.1"/>
    </source>
</evidence>
<feature type="region of interest" description="Disordered" evidence="7">
    <location>
        <begin position="96"/>
        <end position="133"/>
    </location>
</feature>
<dbReference type="GO" id="GO:0015031">
    <property type="term" value="P:protein transport"/>
    <property type="evidence" value="ECO:0007669"/>
    <property type="project" value="UniProtKB-KW"/>
</dbReference>
<protein>
    <recommendedName>
        <fullName evidence="3">Autophagy-related protein 29</fullName>
    </recommendedName>
</protein>
<keyword evidence="5" id="KW-0653">Protein transport</keyword>
<evidence type="ECO:0000256" key="7">
    <source>
        <dbReference type="SAM" id="MobiDB-lite"/>
    </source>
</evidence>
<evidence type="ECO:0000313" key="10">
    <source>
        <dbReference type="Proteomes" id="UP000807306"/>
    </source>
</evidence>
<evidence type="ECO:0000256" key="5">
    <source>
        <dbReference type="ARBA" id="ARBA00022927"/>
    </source>
</evidence>
<evidence type="ECO:0000259" key="8">
    <source>
        <dbReference type="Pfam" id="PF18388"/>
    </source>
</evidence>
<feature type="compositionally biased region" description="Low complexity" evidence="7">
    <location>
        <begin position="404"/>
        <end position="421"/>
    </location>
</feature>
<feature type="compositionally biased region" description="Polar residues" evidence="7">
    <location>
        <begin position="284"/>
        <end position="293"/>
    </location>
</feature>
<dbReference type="Proteomes" id="UP000807306">
    <property type="component" value="Unassembled WGS sequence"/>
</dbReference>
<dbReference type="EMBL" id="MU157825">
    <property type="protein sequence ID" value="KAF9534619.1"/>
    <property type="molecule type" value="Genomic_DNA"/>
</dbReference>
<evidence type="ECO:0000256" key="3">
    <source>
        <dbReference type="ARBA" id="ARBA00013784"/>
    </source>
</evidence>
<feature type="compositionally biased region" description="Polar residues" evidence="7">
    <location>
        <begin position="358"/>
        <end position="374"/>
    </location>
</feature>
<keyword evidence="6" id="KW-0072">Autophagy</keyword>
<dbReference type="Pfam" id="PF18388">
    <property type="entry name" value="ATG29_N"/>
    <property type="match status" value="1"/>
</dbReference>
<keyword evidence="10" id="KW-1185">Reference proteome</keyword>
<gene>
    <name evidence="9" type="ORF">CPB83DRAFT_842618</name>
</gene>
<dbReference type="OrthoDB" id="21072at2759"/>
<dbReference type="Gene3D" id="1.10.10.2570">
    <property type="match status" value="1"/>
</dbReference>
<name>A0A9P6JW62_9AGAR</name>
<feature type="compositionally biased region" description="Low complexity" evidence="7">
    <location>
        <begin position="446"/>
        <end position="460"/>
    </location>
</feature>
<feature type="region of interest" description="Disordered" evidence="7">
    <location>
        <begin position="259"/>
        <end position="396"/>
    </location>
</feature>
<dbReference type="InterPro" id="IPR039113">
    <property type="entry name" value="ATG29"/>
</dbReference>